<proteinExistence type="predicted"/>
<sequence length="274" mass="29356">MRASARCIPRSNLSNRTGMTEVGVSRLKKFRNPKVEAVQGPDASALISVLVLPDSLRSNNTYSVTHACIDYQAPQDMGCGCQMIGEETSRHLLLTASPCVVFPLDGHGQLAGEAWQMTASGQHDSGGRSARRTARSVEARLVAAEVGTTRGGAPGGGGDWLGMMRRGQRRRRWARHDEARPAVMEAARCEEELPPAGGCGAVYGARRLAGAGRWCSGPTCRQRLDGGGASGHQPWTRSCFFVGLAVVGPVLVFSWFCVDAIDVWMVCGPCWSEP</sequence>
<name>A0A0E0CVV0_9ORYZ</name>
<reference evidence="2" key="2">
    <citation type="submission" date="2018-05" db="EMBL/GenBank/DDBJ databases">
        <title>OmerRS3 (Oryza meridionalis Reference Sequence Version 3).</title>
        <authorList>
            <person name="Zhang J."/>
            <person name="Kudrna D."/>
            <person name="Lee S."/>
            <person name="Talag J."/>
            <person name="Welchert J."/>
            <person name="Wing R.A."/>
        </authorList>
    </citation>
    <scope>NUCLEOTIDE SEQUENCE [LARGE SCALE GENOMIC DNA]</scope>
    <source>
        <strain evidence="2">cv. OR44</strain>
    </source>
</reference>
<dbReference type="EnsemblPlants" id="OMERI03G05000.1">
    <property type="protein sequence ID" value="OMERI03G05000.1"/>
    <property type="gene ID" value="OMERI03G05000"/>
</dbReference>
<evidence type="ECO:0000256" key="1">
    <source>
        <dbReference type="SAM" id="Phobius"/>
    </source>
</evidence>
<organism evidence="2">
    <name type="scientific">Oryza meridionalis</name>
    <dbReference type="NCBI Taxonomy" id="40149"/>
    <lineage>
        <taxon>Eukaryota</taxon>
        <taxon>Viridiplantae</taxon>
        <taxon>Streptophyta</taxon>
        <taxon>Embryophyta</taxon>
        <taxon>Tracheophyta</taxon>
        <taxon>Spermatophyta</taxon>
        <taxon>Magnoliopsida</taxon>
        <taxon>Liliopsida</taxon>
        <taxon>Poales</taxon>
        <taxon>Poaceae</taxon>
        <taxon>BOP clade</taxon>
        <taxon>Oryzoideae</taxon>
        <taxon>Oryzeae</taxon>
        <taxon>Oryzinae</taxon>
        <taxon>Oryza</taxon>
    </lineage>
</organism>
<keyword evidence="1" id="KW-1133">Transmembrane helix</keyword>
<reference evidence="2" key="1">
    <citation type="submission" date="2015-04" db="UniProtKB">
        <authorList>
            <consortium name="EnsemblPlants"/>
        </authorList>
    </citation>
    <scope>IDENTIFICATION</scope>
</reference>
<dbReference type="Proteomes" id="UP000008021">
    <property type="component" value="Chromosome 3"/>
</dbReference>
<dbReference type="HOGENOM" id="CLU_1016986_0_0_1"/>
<accession>A0A0E0CVV0</accession>
<dbReference type="Gramene" id="OMERI03G05000.1">
    <property type="protein sequence ID" value="OMERI03G05000.1"/>
    <property type="gene ID" value="OMERI03G05000"/>
</dbReference>
<keyword evidence="1" id="KW-0812">Transmembrane</keyword>
<keyword evidence="3" id="KW-1185">Reference proteome</keyword>
<dbReference type="AlphaFoldDB" id="A0A0E0CVV0"/>
<evidence type="ECO:0000313" key="2">
    <source>
        <dbReference type="EnsemblPlants" id="OMERI03G05000.1"/>
    </source>
</evidence>
<protein>
    <submittedName>
        <fullName evidence="2">Uncharacterized protein</fullName>
    </submittedName>
</protein>
<feature type="transmembrane region" description="Helical" evidence="1">
    <location>
        <begin position="239"/>
        <end position="256"/>
    </location>
</feature>
<keyword evidence="1" id="KW-0472">Membrane</keyword>
<evidence type="ECO:0000313" key="3">
    <source>
        <dbReference type="Proteomes" id="UP000008021"/>
    </source>
</evidence>